<sequence>MPRTIYLAVFSNGARPAHQSAFIPTGDSGDAGKIIHVTGNPATGFFLEFKRNYDFALTQRTFQRIPLGHVEDRHVTDTVGDGTASQDTIARDRLESVATIVPPPGRSPNPFDPLALNCQNWLQDYIEKLVAEGYLAESAISVLQNAPKVLPTR</sequence>
<evidence type="ECO:0000313" key="1">
    <source>
        <dbReference type="EMBL" id="QKX53095.1"/>
    </source>
</evidence>
<dbReference type="OrthoDB" id="2999773at2759"/>
<dbReference type="GeneID" id="55987683"/>
<keyword evidence="2" id="KW-1185">Reference proteome</keyword>
<dbReference type="Pfam" id="PF20174">
    <property type="entry name" value="DUF6540"/>
    <property type="match status" value="1"/>
</dbReference>
<accession>A0A7H8QI26</accession>
<gene>
    <name evidence="1" type="ORF">TRUGW13939_00167</name>
</gene>
<dbReference type="EMBL" id="CP055898">
    <property type="protein sequence ID" value="QKX53095.1"/>
    <property type="molecule type" value="Genomic_DNA"/>
</dbReference>
<evidence type="ECO:0000313" key="2">
    <source>
        <dbReference type="Proteomes" id="UP000509510"/>
    </source>
</evidence>
<proteinExistence type="predicted"/>
<dbReference type="RefSeq" id="XP_035339274.1">
    <property type="nucleotide sequence ID" value="XM_035483381.1"/>
</dbReference>
<protein>
    <submittedName>
        <fullName evidence="1">Uncharacterized protein</fullName>
    </submittedName>
</protein>
<dbReference type="AlphaFoldDB" id="A0A7H8QI26"/>
<dbReference type="InterPro" id="IPR046670">
    <property type="entry name" value="DUF6540"/>
</dbReference>
<name>A0A7H8QI26_TALRU</name>
<dbReference type="Proteomes" id="UP000509510">
    <property type="component" value="Chromosome I"/>
</dbReference>
<reference evidence="2" key="1">
    <citation type="submission" date="2020-06" db="EMBL/GenBank/DDBJ databases">
        <title>A chromosome-scale genome assembly of Talaromyces rugulosus W13939.</title>
        <authorList>
            <person name="Wang B."/>
            <person name="Guo L."/>
            <person name="Ye K."/>
            <person name="Wang L."/>
        </authorList>
    </citation>
    <scope>NUCLEOTIDE SEQUENCE [LARGE SCALE GENOMIC DNA]</scope>
    <source>
        <strain evidence="2">W13939</strain>
    </source>
</reference>
<organism evidence="1 2">
    <name type="scientific">Talaromyces rugulosus</name>
    <name type="common">Penicillium rugulosum</name>
    <dbReference type="NCBI Taxonomy" id="121627"/>
    <lineage>
        <taxon>Eukaryota</taxon>
        <taxon>Fungi</taxon>
        <taxon>Dikarya</taxon>
        <taxon>Ascomycota</taxon>
        <taxon>Pezizomycotina</taxon>
        <taxon>Eurotiomycetes</taxon>
        <taxon>Eurotiomycetidae</taxon>
        <taxon>Eurotiales</taxon>
        <taxon>Trichocomaceae</taxon>
        <taxon>Talaromyces</taxon>
        <taxon>Talaromyces sect. Islandici</taxon>
    </lineage>
</organism>
<dbReference type="KEGG" id="trg:TRUGW13939_00167"/>